<dbReference type="Proteomes" id="UP000192796">
    <property type="component" value="Unassembled WGS sequence"/>
</dbReference>
<evidence type="ECO:0000313" key="4">
    <source>
        <dbReference type="Proteomes" id="UP000192796"/>
    </source>
</evidence>
<dbReference type="OrthoDB" id="1160770at2"/>
<accession>A0A1V9FF75</accession>
<feature type="coiled-coil region" evidence="1">
    <location>
        <begin position="178"/>
        <end position="219"/>
    </location>
</feature>
<sequence>MSLKKFLQQKGFIEKEEETEKSEGEKKTGSSGKQDQQTIEPTYFPLYSGETAPAEPKSGATTTEPKSFVVADSAAVNITNTAESVDPAFIKFFEDELTKSNFPGPDYFEFRKQMQAMYQKLGKGTPPNVILQAVLTSFEAMNVPSARLLETAKQYKDVLEKKKIDFLNGAAAEKDKQLKKRQEVLQTQQNNLKQMQDQLLQLQNQEKQLQDMIKREQTQLEVNKTLGKESIEKIERAEKQISLAHKYMITAIDTDISQLISTGH</sequence>
<protein>
    <submittedName>
        <fullName evidence="3">Uncharacterized protein</fullName>
    </submittedName>
</protein>
<evidence type="ECO:0000256" key="2">
    <source>
        <dbReference type="SAM" id="MobiDB-lite"/>
    </source>
</evidence>
<reference evidence="3 4" key="1">
    <citation type="submission" date="2016-03" db="EMBL/GenBank/DDBJ databases">
        <title>Niastella vici sp. nov., isolated from farmland soil.</title>
        <authorList>
            <person name="Chen L."/>
            <person name="Wang D."/>
            <person name="Yang S."/>
            <person name="Wang G."/>
        </authorList>
    </citation>
    <scope>NUCLEOTIDE SEQUENCE [LARGE SCALE GENOMIC DNA]</scope>
    <source>
        <strain evidence="3 4">DJ57</strain>
    </source>
</reference>
<feature type="region of interest" description="Disordered" evidence="2">
    <location>
        <begin position="1"/>
        <end position="64"/>
    </location>
</feature>
<evidence type="ECO:0000313" key="3">
    <source>
        <dbReference type="EMBL" id="OQP57013.1"/>
    </source>
</evidence>
<dbReference type="STRING" id="1703345.A3860_10620"/>
<dbReference type="RefSeq" id="WP_081155977.1">
    <property type="nucleotide sequence ID" value="NZ_LVYD01000124.1"/>
</dbReference>
<comment type="caution">
    <text evidence="3">The sequence shown here is derived from an EMBL/GenBank/DDBJ whole genome shotgun (WGS) entry which is preliminary data.</text>
</comment>
<keyword evidence="1" id="KW-0175">Coiled coil</keyword>
<proteinExistence type="predicted"/>
<keyword evidence="4" id="KW-1185">Reference proteome</keyword>
<gene>
    <name evidence="3" type="ORF">A3860_10620</name>
</gene>
<evidence type="ECO:0000256" key="1">
    <source>
        <dbReference type="SAM" id="Coils"/>
    </source>
</evidence>
<dbReference type="EMBL" id="LVYD01000124">
    <property type="protein sequence ID" value="OQP57013.1"/>
    <property type="molecule type" value="Genomic_DNA"/>
</dbReference>
<name>A0A1V9FF75_9BACT</name>
<organism evidence="3 4">
    <name type="scientific">Niastella vici</name>
    <dbReference type="NCBI Taxonomy" id="1703345"/>
    <lineage>
        <taxon>Bacteria</taxon>
        <taxon>Pseudomonadati</taxon>
        <taxon>Bacteroidota</taxon>
        <taxon>Chitinophagia</taxon>
        <taxon>Chitinophagales</taxon>
        <taxon>Chitinophagaceae</taxon>
        <taxon>Niastella</taxon>
    </lineage>
</organism>
<dbReference type="AlphaFoldDB" id="A0A1V9FF75"/>